<name>A0AAD9V8L7_ACRCE</name>
<proteinExistence type="predicted"/>
<dbReference type="Proteomes" id="UP001249851">
    <property type="component" value="Unassembled WGS sequence"/>
</dbReference>
<reference evidence="1" key="1">
    <citation type="journal article" date="2023" name="G3 (Bethesda)">
        <title>Whole genome assembly and annotation of the endangered Caribbean coral Acropora cervicornis.</title>
        <authorList>
            <person name="Selwyn J.D."/>
            <person name="Vollmer S.V."/>
        </authorList>
    </citation>
    <scope>NUCLEOTIDE SEQUENCE</scope>
    <source>
        <strain evidence="1">K2</strain>
    </source>
</reference>
<dbReference type="AlphaFoldDB" id="A0AAD9V8L7"/>
<evidence type="ECO:0000313" key="2">
    <source>
        <dbReference type="Proteomes" id="UP001249851"/>
    </source>
</evidence>
<reference evidence="1" key="2">
    <citation type="journal article" date="2023" name="Science">
        <title>Genomic signatures of disease resistance in endangered staghorn corals.</title>
        <authorList>
            <person name="Vollmer S.V."/>
            <person name="Selwyn J.D."/>
            <person name="Despard B.A."/>
            <person name="Roesel C.L."/>
        </authorList>
    </citation>
    <scope>NUCLEOTIDE SEQUENCE</scope>
    <source>
        <strain evidence="1">K2</strain>
    </source>
</reference>
<sequence>MGNERCLFLRMRVTLADWTTGYNPKIVAMEGGWFKGECTNISTTPPPSFLMPVQKICLTLSENDAFANTAFRLKTKSTTYCLSIDGHHLHVSGVALLSTS</sequence>
<gene>
    <name evidence="1" type="ORF">P5673_011656</name>
</gene>
<dbReference type="EMBL" id="JARQWQ010000021">
    <property type="protein sequence ID" value="KAK2564947.1"/>
    <property type="molecule type" value="Genomic_DNA"/>
</dbReference>
<evidence type="ECO:0000313" key="1">
    <source>
        <dbReference type="EMBL" id="KAK2564947.1"/>
    </source>
</evidence>
<keyword evidence="2" id="KW-1185">Reference proteome</keyword>
<comment type="caution">
    <text evidence="1">The sequence shown here is derived from an EMBL/GenBank/DDBJ whole genome shotgun (WGS) entry which is preliminary data.</text>
</comment>
<organism evidence="1 2">
    <name type="scientific">Acropora cervicornis</name>
    <name type="common">Staghorn coral</name>
    <dbReference type="NCBI Taxonomy" id="6130"/>
    <lineage>
        <taxon>Eukaryota</taxon>
        <taxon>Metazoa</taxon>
        <taxon>Cnidaria</taxon>
        <taxon>Anthozoa</taxon>
        <taxon>Hexacorallia</taxon>
        <taxon>Scleractinia</taxon>
        <taxon>Astrocoeniina</taxon>
        <taxon>Acroporidae</taxon>
        <taxon>Acropora</taxon>
    </lineage>
</organism>
<accession>A0AAD9V8L7</accession>
<protein>
    <submittedName>
        <fullName evidence="1">Uncharacterized protein</fullName>
    </submittedName>
</protein>